<keyword evidence="8" id="KW-1185">Reference proteome</keyword>
<accession>V4B6S6</accession>
<dbReference type="Pfam" id="PF05761">
    <property type="entry name" value="5_nucleotid"/>
    <property type="match status" value="1"/>
</dbReference>
<dbReference type="Proteomes" id="UP000030746">
    <property type="component" value="Unassembled WGS sequence"/>
</dbReference>
<dbReference type="SUPFAM" id="SSF56784">
    <property type="entry name" value="HAD-like"/>
    <property type="match status" value="1"/>
</dbReference>
<dbReference type="GeneID" id="20233940"/>
<evidence type="ECO:0000256" key="4">
    <source>
        <dbReference type="ARBA" id="ARBA00022842"/>
    </source>
</evidence>
<dbReference type="RefSeq" id="XP_009046025.1">
    <property type="nucleotide sequence ID" value="XM_009047777.1"/>
</dbReference>
<evidence type="ECO:0000256" key="1">
    <source>
        <dbReference type="ARBA" id="ARBA00009589"/>
    </source>
</evidence>
<dbReference type="InterPro" id="IPR016695">
    <property type="entry name" value="Pur_nucleotidase"/>
</dbReference>
<feature type="active site" description="Nucleophile" evidence="5">
    <location>
        <position position="18"/>
    </location>
</feature>
<comment type="cofactor">
    <cofactor evidence="6">
        <name>Mg(2+)</name>
        <dbReference type="ChEBI" id="CHEBI:18420"/>
    </cofactor>
    <text evidence="6">Binds 1 Mg(2+) ion per subunit.</text>
</comment>
<dbReference type="AlphaFoldDB" id="V4B6S6"/>
<dbReference type="InterPro" id="IPR036412">
    <property type="entry name" value="HAD-like_sf"/>
</dbReference>
<gene>
    <name evidence="7" type="ORF">LOTGIDRAFT_137693</name>
</gene>
<dbReference type="NCBIfam" id="TIGR02244">
    <property type="entry name" value="HAD-IG-Ncltidse"/>
    <property type="match status" value="1"/>
</dbReference>
<evidence type="ECO:0000256" key="3">
    <source>
        <dbReference type="ARBA" id="ARBA00022801"/>
    </source>
</evidence>
<dbReference type="PANTHER" id="PTHR12103:SF12">
    <property type="entry name" value="FI20020P1"/>
    <property type="match status" value="1"/>
</dbReference>
<keyword evidence="4 6" id="KW-0460">Magnesium</keyword>
<dbReference type="EMBL" id="KB200071">
    <property type="protein sequence ID" value="ESP03226.1"/>
    <property type="molecule type" value="Genomic_DNA"/>
</dbReference>
<dbReference type="InterPro" id="IPR023214">
    <property type="entry name" value="HAD_sf"/>
</dbReference>
<name>V4B6S6_LOTGI</name>
<proteinExistence type="inferred from homology"/>
<dbReference type="GO" id="GO:0046872">
    <property type="term" value="F:metal ion binding"/>
    <property type="evidence" value="ECO:0007669"/>
    <property type="project" value="UniProtKB-KW"/>
</dbReference>
<evidence type="ECO:0000256" key="5">
    <source>
        <dbReference type="PIRSR" id="PIRSR017434-1"/>
    </source>
</evidence>
<feature type="active site" description="Proton donor" evidence="5">
    <location>
        <position position="20"/>
    </location>
</feature>
<evidence type="ECO:0000256" key="2">
    <source>
        <dbReference type="ARBA" id="ARBA00022723"/>
    </source>
</evidence>
<dbReference type="KEGG" id="lgi:LOTGIDRAFT_137693"/>
<dbReference type="PANTHER" id="PTHR12103">
    <property type="entry name" value="5'-NUCLEOTIDASE DOMAIN-CONTAINING"/>
    <property type="match status" value="1"/>
</dbReference>
<dbReference type="HOGENOM" id="CLU_017845_5_1_1"/>
<dbReference type="InterPro" id="IPR008380">
    <property type="entry name" value="HAD-SF_hydro_IG_5-nucl"/>
</dbReference>
<evidence type="ECO:0008006" key="9">
    <source>
        <dbReference type="Google" id="ProtNLM"/>
    </source>
</evidence>
<evidence type="ECO:0000256" key="6">
    <source>
        <dbReference type="PIRSR" id="PIRSR017434-2"/>
    </source>
</evidence>
<evidence type="ECO:0000313" key="8">
    <source>
        <dbReference type="Proteomes" id="UP000030746"/>
    </source>
</evidence>
<dbReference type="GO" id="GO:0008253">
    <property type="term" value="F:5'-nucleotidase activity"/>
    <property type="evidence" value="ECO:0007669"/>
    <property type="project" value="TreeGrafter"/>
</dbReference>
<keyword evidence="2 6" id="KW-0479">Metal-binding</keyword>
<keyword evidence="3" id="KW-0378">Hydrolase</keyword>
<evidence type="ECO:0000313" key="7">
    <source>
        <dbReference type="EMBL" id="ESP03226.1"/>
    </source>
</evidence>
<dbReference type="OMA" id="LWARGNR"/>
<feature type="binding site" evidence="6">
    <location>
        <position position="18"/>
    </location>
    <ligand>
        <name>Mg(2+)</name>
        <dbReference type="ChEBI" id="CHEBI:18420"/>
    </ligand>
</feature>
<dbReference type="OrthoDB" id="409330at2759"/>
<reference evidence="7 8" key="1">
    <citation type="journal article" date="2013" name="Nature">
        <title>Insights into bilaterian evolution from three spiralian genomes.</title>
        <authorList>
            <person name="Simakov O."/>
            <person name="Marletaz F."/>
            <person name="Cho S.J."/>
            <person name="Edsinger-Gonzales E."/>
            <person name="Havlak P."/>
            <person name="Hellsten U."/>
            <person name="Kuo D.H."/>
            <person name="Larsson T."/>
            <person name="Lv J."/>
            <person name="Arendt D."/>
            <person name="Savage R."/>
            <person name="Osoegawa K."/>
            <person name="de Jong P."/>
            <person name="Grimwood J."/>
            <person name="Chapman J.A."/>
            <person name="Shapiro H."/>
            <person name="Aerts A."/>
            <person name="Otillar R.P."/>
            <person name="Terry A.Y."/>
            <person name="Boore J.L."/>
            <person name="Grigoriev I.V."/>
            <person name="Lindberg D.R."/>
            <person name="Seaver E.C."/>
            <person name="Weisblat D.A."/>
            <person name="Putnam N.H."/>
            <person name="Rokhsar D.S."/>
        </authorList>
    </citation>
    <scope>NUCLEOTIDE SEQUENCE [LARGE SCALE GENOMIC DNA]</scope>
</reference>
<feature type="non-terminal residue" evidence="7">
    <location>
        <position position="1"/>
    </location>
</feature>
<protein>
    <recommendedName>
        <fullName evidence="9">5'-nucleotidase domain-containing protein 3</fullName>
    </recommendedName>
</protein>
<comment type="similarity">
    <text evidence="1">Belongs to the 5'(3')-deoxyribonucleotidase family.</text>
</comment>
<sequence length="442" mass="52185">IFANNELNLGDIDVYGFDYDYTLAAYRPELHHTIYHLGQETLISDFKYPAEILKYPYDPSWPIRGLHYDVRKGLLLKLDAFHNIQLDTVFRGQRRVTEREVKSLYNGTHVTLDQMNTFYGQGPMHQLIDLFAIPEVSLITNTTEAFITMSERYVNFNLKLTENCIQRIHSSGLLHQKIMDNIDLYLMKCEKTKYLLERLRSSNKKLFLITNSGFNFVDAGMRFMIGEDWREMFDVVITNARKPKFFNETSRPFRELDEVRNTQSWGKVTELQKGRVYQEGNFSRLKDMTGWFGNKVLYFGDHVYSDLADPSLKHGWRTAGIIPELENDVEKMNTVEYQKNVKWLVSLVQQLEESQHQSSLDSAELIEIWLEERDEIRYKLKAMFNPRFGSLFRTHNNPTYFSRRLGRFADIYMSSLINLLHYNVDHTFYPRRSVLPHEPNPF</sequence>
<feature type="binding site" evidence="6">
    <location>
        <position position="20"/>
    </location>
    <ligand>
        <name>GMP</name>
        <dbReference type="ChEBI" id="CHEBI:58115"/>
    </ligand>
</feature>
<feature type="binding site" evidence="6">
    <location>
        <position position="301"/>
    </location>
    <ligand>
        <name>Mg(2+)</name>
        <dbReference type="ChEBI" id="CHEBI:18420"/>
    </ligand>
</feature>
<dbReference type="Gene3D" id="3.40.50.1000">
    <property type="entry name" value="HAD superfamily/HAD-like"/>
    <property type="match status" value="1"/>
</dbReference>
<dbReference type="PIRSF" id="PIRSF017434">
    <property type="entry name" value="Purine_5'-nucleotidase"/>
    <property type="match status" value="1"/>
</dbReference>
<organism evidence="7 8">
    <name type="scientific">Lottia gigantea</name>
    <name type="common">Giant owl limpet</name>
    <dbReference type="NCBI Taxonomy" id="225164"/>
    <lineage>
        <taxon>Eukaryota</taxon>
        <taxon>Metazoa</taxon>
        <taxon>Spiralia</taxon>
        <taxon>Lophotrochozoa</taxon>
        <taxon>Mollusca</taxon>
        <taxon>Gastropoda</taxon>
        <taxon>Patellogastropoda</taxon>
        <taxon>Lottioidea</taxon>
        <taxon>Lottiidae</taxon>
        <taxon>Lottia</taxon>
    </lineage>
</organism>
<dbReference type="CTD" id="20233940"/>